<evidence type="ECO:0000256" key="10">
    <source>
        <dbReference type="ARBA" id="ARBA00022840"/>
    </source>
</evidence>
<dbReference type="InterPro" id="IPR036676">
    <property type="entry name" value="PurM-like_C_sf"/>
</dbReference>
<evidence type="ECO:0000256" key="4">
    <source>
        <dbReference type="ARBA" id="ARBA00013047"/>
    </source>
</evidence>
<keyword evidence="7 15" id="KW-0436">Ligase</keyword>
<protein>
    <recommendedName>
        <fullName evidence="5 15">Phosphoribosylformylglycinamidine cyclo-ligase</fullName>
        <ecNumber evidence="4 15">6.3.3.1</ecNumber>
    </recommendedName>
    <alternativeName>
        <fullName evidence="12 15">AIR synthase</fullName>
    </alternativeName>
    <alternativeName>
        <fullName evidence="13 15">AIRS</fullName>
    </alternativeName>
    <alternativeName>
        <fullName evidence="11 15">Phosphoribosyl-aminoimidazole synthetase</fullName>
    </alternativeName>
</protein>
<keyword evidence="10 15" id="KW-0067">ATP-binding</keyword>
<comment type="catalytic activity">
    <reaction evidence="14 15">
        <text>2-formamido-N(1)-(5-O-phospho-beta-D-ribosyl)acetamidine + ATP = 5-amino-1-(5-phospho-beta-D-ribosyl)imidazole + ADP + phosphate + H(+)</text>
        <dbReference type="Rhea" id="RHEA:23032"/>
        <dbReference type="ChEBI" id="CHEBI:15378"/>
        <dbReference type="ChEBI" id="CHEBI:30616"/>
        <dbReference type="ChEBI" id="CHEBI:43474"/>
        <dbReference type="ChEBI" id="CHEBI:137981"/>
        <dbReference type="ChEBI" id="CHEBI:147287"/>
        <dbReference type="ChEBI" id="CHEBI:456216"/>
        <dbReference type="EC" id="6.3.3.1"/>
    </reaction>
</comment>
<evidence type="ECO:0000313" key="18">
    <source>
        <dbReference type="EMBL" id="GGZ40074.1"/>
    </source>
</evidence>
<dbReference type="Gene3D" id="3.90.650.10">
    <property type="entry name" value="PurM-like C-terminal domain"/>
    <property type="match status" value="1"/>
</dbReference>
<dbReference type="InterPro" id="IPR036921">
    <property type="entry name" value="PurM-like_N_sf"/>
</dbReference>
<gene>
    <name evidence="15 18" type="primary">purM</name>
    <name evidence="18" type="ORF">GCM10011273_28420</name>
</gene>
<evidence type="ECO:0000256" key="3">
    <source>
        <dbReference type="ARBA" id="ARBA00010280"/>
    </source>
</evidence>
<comment type="caution">
    <text evidence="18">The sequence shown here is derived from an EMBL/GenBank/DDBJ whole genome shotgun (WGS) entry which is preliminary data.</text>
</comment>
<evidence type="ECO:0000259" key="17">
    <source>
        <dbReference type="Pfam" id="PF02769"/>
    </source>
</evidence>
<evidence type="ECO:0000256" key="11">
    <source>
        <dbReference type="ARBA" id="ARBA00031908"/>
    </source>
</evidence>
<proteinExistence type="inferred from homology"/>
<dbReference type="NCBIfam" id="TIGR00878">
    <property type="entry name" value="purM"/>
    <property type="match status" value="1"/>
</dbReference>
<dbReference type="FunFam" id="3.90.650.10:FF:000011">
    <property type="entry name" value="Phosphoribosylformylglycinamidine cyclo-ligase"/>
    <property type="match status" value="1"/>
</dbReference>
<evidence type="ECO:0000256" key="15">
    <source>
        <dbReference type="HAMAP-Rule" id="MF_00741"/>
    </source>
</evidence>
<dbReference type="GO" id="GO:0004637">
    <property type="term" value="F:phosphoribosylamine-glycine ligase activity"/>
    <property type="evidence" value="ECO:0007669"/>
    <property type="project" value="TreeGrafter"/>
</dbReference>
<dbReference type="PANTHER" id="PTHR10520">
    <property type="entry name" value="TRIFUNCTIONAL PURINE BIOSYNTHETIC PROTEIN ADENOSINE-3-RELATED"/>
    <property type="match status" value="1"/>
</dbReference>
<dbReference type="SUPFAM" id="SSF55326">
    <property type="entry name" value="PurM N-terminal domain-like"/>
    <property type="match status" value="1"/>
</dbReference>
<dbReference type="InterPro" id="IPR004733">
    <property type="entry name" value="PurM_cligase"/>
</dbReference>
<dbReference type="Gene3D" id="3.30.1330.10">
    <property type="entry name" value="PurM-like, N-terminal domain"/>
    <property type="match status" value="1"/>
</dbReference>
<dbReference type="RefSeq" id="WP_189487705.1">
    <property type="nucleotide sequence ID" value="NZ_BMZB01000004.1"/>
</dbReference>
<evidence type="ECO:0000256" key="6">
    <source>
        <dbReference type="ARBA" id="ARBA00022490"/>
    </source>
</evidence>
<dbReference type="CDD" id="cd02196">
    <property type="entry name" value="PurM"/>
    <property type="match status" value="1"/>
</dbReference>
<evidence type="ECO:0000256" key="13">
    <source>
        <dbReference type="ARBA" id="ARBA00033093"/>
    </source>
</evidence>
<reference evidence="18" key="2">
    <citation type="submission" date="2020-09" db="EMBL/GenBank/DDBJ databases">
        <authorList>
            <person name="Sun Q."/>
            <person name="Kim S."/>
        </authorList>
    </citation>
    <scope>NUCLEOTIDE SEQUENCE</scope>
    <source>
        <strain evidence="18">KCTC 32296</strain>
    </source>
</reference>
<dbReference type="GO" id="GO:0006189">
    <property type="term" value="P:'de novo' IMP biosynthetic process"/>
    <property type="evidence" value="ECO:0007669"/>
    <property type="project" value="UniProtKB-UniRule"/>
</dbReference>
<evidence type="ECO:0000313" key="19">
    <source>
        <dbReference type="Proteomes" id="UP000662572"/>
    </source>
</evidence>
<dbReference type="Pfam" id="PF02769">
    <property type="entry name" value="AIRS_C"/>
    <property type="match status" value="1"/>
</dbReference>
<dbReference type="EMBL" id="BMZB01000004">
    <property type="protein sequence ID" value="GGZ40074.1"/>
    <property type="molecule type" value="Genomic_DNA"/>
</dbReference>
<comment type="pathway">
    <text evidence="2 15">Purine metabolism; IMP biosynthesis via de novo pathway; 5-amino-1-(5-phospho-D-ribosyl)imidazole from N(2)-formyl-N(1)-(5-phospho-D-ribosyl)glycinamide: step 2/2.</text>
</comment>
<keyword evidence="19" id="KW-1185">Reference proteome</keyword>
<comment type="similarity">
    <text evidence="3 15">Belongs to the AIR synthase family.</text>
</comment>
<evidence type="ECO:0000259" key="16">
    <source>
        <dbReference type="Pfam" id="PF00586"/>
    </source>
</evidence>
<dbReference type="PANTHER" id="PTHR10520:SF12">
    <property type="entry name" value="TRIFUNCTIONAL PURINE BIOSYNTHETIC PROTEIN ADENOSINE-3"/>
    <property type="match status" value="1"/>
</dbReference>
<reference evidence="18" key="1">
    <citation type="journal article" date="2014" name="Int. J. Syst. Evol. Microbiol.">
        <title>Complete genome sequence of Corynebacterium casei LMG S-19264T (=DSM 44701T), isolated from a smear-ripened cheese.</title>
        <authorList>
            <consortium name="US DOE Joint Genome Institute (JGI-PGF)"/>
            <person name="Walter F."/>
            <person name="Albersmeier A."/>
            <person name="Kalinowski J."/>
            <person name="Ruckert C."/>
        </authorList>
    </citation>
    <scope>NUCLEOTIDE SEQUENCE</scope>
    <source>
        <strain evidence="18">KCTC 32296</strain>
    </source>
</reference>
<evidence type="ECO:0000256" key="1">
    <source>
        <dbReference type="ARBA" id="ARBA00004496"/>
    </source>
</evidence>
<dbReference type="FunFam" id="3.30.1330.10:FF:000001">
    <property type="entry name" value="Phosphoribosylformylglycinamidine cyclo-ligase"/>
    <property type="match status" value="1"/>
</dbReference>
<dbReference type="Proteomes" id="UP000662572">
    <property type="component" value="Unassembled WGS sequence"/>
</dbReference>
<dbReference type="AlphaFoldDB" id="A0A918QBV9"/>
<evidence type="ECO:0000256" key="9">
    <source>
        <dbReference type="ARBA" id="ARBA00022755"/>
    </source>
</evidence>
<evidence type="ECO:0000256" key="5">
    <source>
        <dbReference type="ARBA" id="ARBA00020367"/>
    </source>
</evidence>
<evidence type="ECO:0000256" key="2">
    <source>
        <dbReference type="ARBA" id="ARBA00004686"/>
    </source>
</evidence>
<feature type="domain" description="PurM-like C-terminal" evidence="17">
    <location>
        <begin position="184"/>
        <end position="344"/>
    </location>
</feature>
<feature type="domain" description="PurM-like N-terminal" evidence="16">
    <location>
        <begin position="64"/>
        <end position="171"/>
    </location>
</feature>
<evidence type="ECO:0000256" key="14">
    <source>
        <dbReference type="ARBA" id="ARBA00049057"/>
    </source>
</evidence>
<evidence type="ECO:0000256" key="8">
    <source>
        <dbReference type="ARBA" id="ARBA00022741"/>
    </source>
</evidence>
<dbReference type="GO" id="GO:0046084">
    <property type="term" value="P:adenine biosynthetic process"/>
    <property type="evidence" value="ECO:0007669"/>
    <property type="project" value="TreeGrafter"/>
</dbReference>
<dbReference type="GO" id="GO:0005524">
    <property type="term" value="F:ATP binding"/>
    <property type="evidence" value="ECO:0007669"/>
    <property type="project" value="UniProtKB-KW"/>
</dbReference>
<dbReference type="InterPro" id="IPR016188">
    <property type="entry name" value="PurM-like_N"/>
</dbReference>
<keyword evidence="6 15" id="KW-0963">Cytoplasm</keyword>
<dbReference type="GO" id="GO:0005829">
    <property type="term" value="C:cytosol"/>
    <property type="evidence" value="ECO:0007669"/>
    <property type="project" value="TreeGrafter"/>
</dbReference>
<sequence length="346" mass="36476">MSEPANKTHKNGLTYAQSGVDIDAGEALVDAIKPLAKATRRSGAEASLGGFGALFDLKAAGYDDPLLVTTTDGVGTKLKIAIETHRHDTVGIDLVAMCVNDLLAQGAEPLMFLDYYATSKLDVDTARRVVAGIAEGCKRAGCALVGGETAEMPGMYGENDYDLAGFSVGAVDRDKVLPKLDTQKAGDVIIALGSSGPHSNGYSLVRKVIEVAGLSWSSPAPFAKDQTLAQALLEPTKIYIKSVLPLMKARLIKGGAHITGGGLIENPGRAIRDGLVANFDYSSWEFPQVFSWLMETGGIEQHEMLRTFNCGIGFVLYVDPTHADAVLAALLNAGEDAFVCGQLADA</sequence>
<organism evidence="18 19">
    <name type="scientific">Asticcacaulis endophyticus</name>
    <dbReference type="NCBI Taxonomy" id="1395890"/>
    <lineage>
        <taxon>Bacteria</taxon>
        <taxon>Pseudomonadati</taxon>
        <taxon>Pseudomonadota</taxon>
        <taxon>Alphaproteobacteria</taxon>
        <taxon>Caulobacterales</taxon>
        <taxon>Caulobacteraceae</taxon>
        <taxon>Asticcacaulis</taxon>
    </lineage>
</organism>
<dbReference type="HAMAP" id="MF_00741">
    <property type="entry name" value="AIRS"/>
    <property type="match status" value="1"/>
</dbReference>
<comment type="subcellular location">
    <subcellularLocation>
        <location evidence="1 15">Cytoplasm</location>
    </subcellularLocation>
</comment>
<accession>A0A918QBV9</accession>
<keyword evidence="9 15" id="KW-0658">Purine biosynthesis</keyword>
<evidence type="ECO:0000256" key="12">
    <source>
        <dbReference type="ARBA" id="ARBA00032931"/>
    </source>
</evidence>
<dbReference type="InterPro" id="IPR010918">
    <property type="entry name" value="PurM-like_C_dom"/>
</dbReference>
<keyword evidence="8 15" id="KW-0547">Nucleotide-binding</keyword>
<name>A0A918QBV9_9CAUL</name>
<dbReference type="SUPFAM" id="SSF56042">
    <property type="entry name" value="PurM C-terminal domain-like"/>
    <property type="match status" value="1"/>
</dbReference>
<dbReference type="EC" id="6.3.3.1" evidence="4 15"/>
<evidence type="ECO:0000256" key="7">
    <source>
        <dbReference type="ARBA" id="ARBA00022598"/>
    </source>
</evidence>
<dbReference type="GO" id="GO:0004641">
    <property type="term" value="F:phosphoribosylformylglycinamidine cyclo-ligase activity"/>
    <property type="evidence" value="ECO:0007669"/>
    <property type="project" value="UniProtKB-UniRule"/>
</dbReference>
<dbReference type="Pfam" id="PF00586">
    <property type="entry name" value="AIRS"/>
    <property type="match status" value="1"/>
</dbReference>